<feature type="non-terminal residue" evidence="2">
    <location>
        <position position="1654"/>
    </location>
</feature>
<feature type="region of interest" description="Disordered" evidence="1">
    <location>
        <begin position="787"/>
        <end position="809"/>
    </location>
</feature>
<feature type="compositionally biased region" description="Polar residues" evidence="1">
    <location>
        <begin position="895"/>
        <end position="914"/>
    </location>
</feature>
<protein>
    <submittedName>
        <fullName evidence="2">Uncharacterized protein</fullName>
    </submittedName>
</protein>
<dbReference type="HOGENOM" id="CLU_243032_0_0_1"/>
<dbReference type="InParanoid" id="D8Q6Z5"/>
<gene>
    <name evidence="2" type="ORF">SCHCODRAFT_109574</name>
</gene>
<evidence type="ECO:0000256" key="1">
    <source>
        <dbReference type="SAM" id="MobiDB-lite"/>
    </source>
</evidence>
<keyword evidence="3" id="KW-1185">Reference proteome</keyword>
<proteinExistence type="predicted"/>
<evidence type="ECO:0000313" key="3">
    <source>
        <dbReference type="Proteomes" id="UP000007431"/>
    </source>
</evidence>
<dbReference type="Proteomes" id="UP000007431">
    <property type="component" value="Unassembled WGS sequence"/>
</dbReference>
<feature type="region of interest" description="Disordered" evidence="1">
    <location>
        <begin position="1"/>
        <end position="22"/>
    </location>
</feature>
<accession>D8Q6Z5</accession>
<evidence type="ECO:0000313" key="2">
    <source>
        <dbReference type="EMBL" id="EFI96326.1"/>
    </source>
</evidence>
<feature type="compositionally biased region" description="Basic and acidic residues" evidence="1">
    <location>
        <begin position="1"/>
        <end position="10"/>
    </location>
</feature>
<feature type="region of interest" description="Disordered" evidence="1">
    <location>
        <begin position="877"/>
        <end position="927"/>
    </location>
</feature>
<organism evidence="3">
    <name type="scientific">Schizophyllum commune (strain H4-8 / FGSC 9210)</name>
    <name type="common">Split gill fungus</name>
    <dbReference type="NCBI Taxonomy" id="578458"/>
    <lineage>
        <taxon>Eukaryota</taxon>
        <taxon>Fungi</taxon>
        <taxon>Dikarya</taxon>
        <taxon>Basidiomycota</taxon>
        <taxon>Agaricomycotina</taxon>
        <taxon>Agaricomycetes</taxon>
        <taxon>Agaricomycetidae</taxon>
        <taxon>Agaricales</taxon>
        <taxon>Schizophyllaceae</taxon>
        <taxon>Schizophyllum</taxon>
    </lineage>
</organism>
<dbReference type="VEuPathDB" id="FungiDB:SCHCODRAFT_02581751"/>
<name>D8Q6Z5_SCHCM</name>
<feature type="compositionally biased region" description="Polar residues" evidence="1">
    <location>
        <begin position="877"/>
        <end position="887"/>
    </location>
</feature>
<dbReference type="eggNOG" id="ENOG502SYB6">
    <property type="taxonomic scope" value="Eukaryota"/>
</dbReference>
<dbReference type="EMBL" id="GL377307">
    <property type="protein sequence ID" value="EFI96326.1"/>
    <property type="molecule type" value="Genomic_DNA"/>
</dbReference>
<sequence length="1654" mass="184604">MFSPTKHEDIEMQPEGQDPQSLDRTLEDYIRECSLRITPALSAFAKSKTMGDWTAAVADLNVPTDYMEFLKSLRIPRLPDTNPSLLLHELGNEDHPAAAPLRISNIFHSGKHTVFVNSPATGKTRLLYEGLCKNWGFYVSCNGKPPRLSSSDVNVGVRLAGLQEKPRVNATDSARRQIVDTNVEKMRDLSARVLLSRLTVFKVYLSSLPGARDPKYRKRWLLLQIAPRLMVREDVFDSLAFDMNTGDATPGFVERMIAETLGEIRTIIGVNEPLFFVVDDANVISDLASGAFGSSSCLRELTRLWEDCDGLTVVLSGVPFDMGPFCGASYRICTDTGTFSDVEDQRRFIHRYLPPSLRATEDGQKLVNRICLWFRGRYGLTASFLTSLLMGRLLFPHTLLSAYIAVNARVEPEDSPLSRDRLVRTGHERLVHGLEAYDPVTALRGDVEAWFTAHMVMHRMLVFGEEGYQSKNDCLHIVSCALGAFLDADGSEVVVDEPMYIFPLIDIFFRAGIGPAYGFLATAASSVLLSPPLHHSIHLSFLTLLLLTLKGNRRLSDLFLSNDLDALPCSNKPCKLVCLKRDESNGKLRVTPFITSFPETECAERWATESPDWLQHAGTEPFCVAKQFSHADLLFVVQLEDGSLLPIALKIILKNAQIHVSTAEVEEHLSRLTYERIFEKFDHLDARKGIFASGAPGVADGLVVRPMLRAFATDPDTTYINRRPDSSSQLVATLNVSVLNRAAADIPFSSVYTRLHAALMQPRKQRLVGDESLQVEEAVESYRARVPDPRNMDRPELEHHSISQTSRNRDEGWMQVEDDIFGGHTDSPGAPQHHGVTVTALLSFNGRFSGHRIRSYWSPHWLALLLRGSQIQTPEDSRLVTENNQDESTLDRFAQPNSTGEGSTRELCSTSSGLQPHKMQSPKPQTQHDRAVVDCIQEYTASITPSLSAFATGEAGFSDWTAAVADLDVPTEYMEFMRSLHIPCLPNTNPSLLLHELGCASHPAAAPSRLSSIFHPDQHTAFVNSSATGKTRLLYEGLCKHWGLYVSCNGKPPRLNSGDILAGISLADLQELDGVDATDSARVQISETNVEQMHDLSIRVLLSRLTIFKLYLASLPDARDLKYRKRWLLLQIAPRHMVREDVFDGLASRLDIRHTTPGYVQQMIEDTLREIRSSIGMNEPLFFVVDDVHAISDQFSEAFGTSTCLRELTRSWEGYDGLTMVLSGVPFDMAPFRDASYRLYRLTALFLTSLLMGRLLFPHTLLSAFIAVNARVEPDDSPLTWDRLVRAGHERLVHGLRVYDPVAALNNDIEGWFTAHMVLHRMIVFGEEGFKSTENCVQLVSGSLGAFINAEGSEAIVDEPMYIFPLADIFFRAGIGPAYGFLAKTASSVLLSPPLHNSIHLSFLTLLLFALKGDRCPSTLFLSNELCTLPWAHMSCKLVRVTRDESDGKFRVRPFITGFPEAECDERWATESPIWLQHAVPEPFCAAKQFSHADLLFVVQLQDGSLLPIALKIILKNAQIHVSTAEIEEHLSRLTYERIFENFDHLDARKSIFASDAPGVANGLVVRPMLRAFATYPDATYINRRHDNSSQPIAALNLSLLRGVAADIPYNSVLNRLYAALMLPRKQRLVGDVSLEVEESVRSYRARVPYTQKS</sequence>
<reference evidence="2 3" key="1">
    <citation type="journal article" date="2010" name="Nat. Biotechnol.">
        <title>Genome sequence of the model mushroom Schizophyllum commune.</title>
        <authorList>
            <person name="Ohm R.A."/>
            <person name="de Jong J.F."/>
            <person name="Lugones L.G."/>
            <person name="Aerts A."/>
            <person name="Kothe E."/>
            <person name="Stajich J.E."/>
            <person name="de Vries R.P."/>
            <person name="Record E."/>
            <person name="Levasseur A."/>
            <person name="Baker S.E."/>
            <person name="Bartholomew K.A."/>
            <person name="Coutinho P.M."/>
            <person name="Erdmann S."/>
            <person name="Fowler T.J."/>
            <person name="Gathman A.C."/>
            <person name="Lombard V."/>
            <person name="Henrissat B."/>
            <person name="Knabe N."/>
            <person name="Kuees U."/>
            <person name="Lilly W.W."/>
            <person name="Lindquist E."/>
            <person name="Lucas S."/>
            <person name="Magnuson J.K."/>
            <person name="Piumi F."/>
            <person name="Raudaskoski M."/>
            <person name="Salamov A."/>
            <person name="Schmutz J."/>
            <person name="Schwarze F.W.M.R."/>
            <person name="vanKuyk P.A."/>
            <person name="Horton J.S."/>
            <person name="Grigoriev I.V."/>
            <person name="Woesten H.A.B."/>
        </authorList>
    </citation>
    <scope>NUCLEOTIDE SEQUENCE [LARGE SCALE GENOMIC DNA]</scope>
    <source>
        <strain evidence="3">H4-8 / FGSC 9210</strain>
    </source>
</reference>